<dbReference type="InterPro" id="IPR050463">
    <property type="entry name" value="Gfo/Idh/MocA_oxidrdct_glycsds"/>
</dbReference>
<dbReference type="EMBL" id="BSRI01000001">
    <property type="protein sequence ID" value="GLV53395.1"/>
    <property type="molecule type" value="Genomic_DNA"/>
</dbReference>
<evidence type="ECO:0000256" key="1">
    <source>
        <dbReference type="ARBA" id="ARBA00023002"/>
    </source>
</evidence>
<organism evidence="3 4">
    <name type="scientific">Dictyobacter halimunensis</name>
    <dbReference type="NCBI Taxonomy" id="3026934"/>
    <lineage>
        <taxon>Bacteria</taxon>
        <taxon>Bacillati</taxon>
        <taxon>Chloroflexota</taxon>
        <taxon>Ktedonobacteria</taxon>
        <taxon>Ktedonobacterales</taxon>
        <taxon>Dictyobacteraceae</taxon>
        <taxon>Dictyobacter</taxon>
    </lineage>
</organism>
<dbReference type="InterPro" id="IPR036291">
    <property type="entry name" value="NAD(P)-bd_dom_sf"/>
</dbReference>
<dbReference type="RefSeq" id="WP_338246972.1">
    <property type="nucleotide sequence ID" value="NZ_BSRI01000001.1"/>
</dbReference>
<evidence type="ECO:0000313" key="3">
    <source>
        <dbReference type="EMBL" id="GLV53395.1"/>
    </source>
</evidence>
<feature type="domain" description="Gfo/Idh/MocA-like oxidoreductase N-terminal" evidence="2">
    <location>
        <begin position="7"/>
        <end position="123"/>
    </location>
</feature>
<dbReference type="Proteomes" id="UP001344906">
    <property type="component" value="Unassembled WGS sequence"/>
</dbReference>
<dbReference type="PANTHER" id="PTHR43818:SF11">
    <property type="entry name" value="BCDNA.GH03377"/>
    <property type="match status" value="1"/>
</dbReference>
<accession>A0ABQ6FKQ8</accession>
<keyword evidence="1" id="KW-0560">Oxidoreductase</keyword>
<evidence type="ECO:0000313" key="4">
    <source>
        <dbReference type="Proteomes" id="UP001344906"/>
    </source>
</evidence>
<gene>
    <name evidence="3" type="ORF">KDH_02500</name>
</gene>
<dbReference type="InterPro" id="IPR000683">
    <property type="entry name" value="Gfo/Idh/MocA-like_OxRdtase_N"/>
</dbReference>
<sequence length="379" mass="42118">MARTNGVRVAIVGLGFGEEFVPLYLRHPDIDYVAICDANEARVAEVGDKFGVARRHTHIEDVLAGDEYDAVHVLTPVSFHAEHVCAVLASGKHCASAVPMATTIEDVERIIAAQQRAQKNYMMMETSVYTREFLYVKHLRDEGTLGPLTFLRGAHIQDLEGYPSYWRGYPPMHYITHALSPLLALAETHASKVHCLGSGELRPDLRGRFPNTFPLETALFRLYQSPLAAEVTMSFFQTARSYMESFAVYGERQGFEWEQLDHEGSVLFTLQPLQPGRHGRTASSTRVHTPDFAEHLPREIARFTRAVPYDESDAQRSFRFGGGHGGSHPHLVHEFVRSIVEGRPPAVDATTAANWTVPGICAHASALRDGELITIPAFA</sequence>
<dbReference type="PANTHER" id="PTHR43818">
    <property type="entry name" value="BCDNA.GH03377"/>
    <property type="match status" value="1"/>
</dbReference>
<proteinExistence type="predicted"/>
<reference evidence="3 4" key="1">
    <citation type="submission" date="2023-02" db="EMBL/GenBank/DDBJ databases">
        <title>Dictyobacter halimunensis sp. nov., a new member of the class Ktedonobacteria from forest soil in a geothermal area.</title>
        <authorList>
            <person name="Rachmania M.K."/>
            <person name="Ningsih F."/>
            <person name="Sakai Y."/>
            <person name="Yabe S."/>
            <person name="Yokota A."/>
            <person name="Sjamsuridzal W."/>
        </authorList>
    </citation>
    <scope>NUCLEOTIDE SEQUENCE [LARGE SCALE GENOMIC DNA]</scope>
    <source>
        <strain evidence="3 4">S3.2.2.5</strain>
    </source>
</reference>
<dbReference type="Gene3D" id="3.40.50.720">
    <property type="entry name" value="NAD(P)-binding Rossmann-like Domain"/>
    <property type="match status" value="1"/>
</dbReference>
<evidence type="ECO:0000259" key="2">
    <source>
        <dbReference type="Pfam" id="PF01408"/>
    </source>
</evidence>
<dbReference type="SUPFAM" id="SSF51735">
    <property type="entry name" value="NAD(P)-binding Rossmann-fold domains"/>
    <property type="match status" value="1"/>
</dbReference>
<keyword evidence="4" id="KW-1185">Reference proteome</keyword>
<comment type="caution">
    <text evidence="3">The sequence shown here is derived from an EMBL/GenBank/DDBJ whole genome shotgun (WGS) entry which is preliminary data.</text>
</comment>
<dbReference type="Pfam" id="PF01408">
    <property type="entry name" value="GFO_IDH_MocA"/>
    <property type="match status" value="1"/>
</dbReference>
<protein>
    <submittedName>
        <fullName evidence="3">Oxidoreductase</fullName>
    </submittedName>
</protein>
<name>A0ABQ6FKQ8_9CHLR</name>
<dbReference type="SUPFAM" id="SSF55347">
    <property type="entry name" value="Glyceraldehyde-3-phosphate dehydrogenase-like, C-terminal domain"/>
    <property type="match status" value="1"/>
</dbReference>
<dbReference type="Gene3D" id="3.30.360.10">
    <property type="entry name" value="Dihydrodipicolinate Reductase, domain 2"/>
    <property type="match status" value="1"/>
</dbReference>